<reference evidence="10 11" key="1">
    <citation type="submission" date="2018-05" db="EMBL/GenBank/DDBJ databases">
        <title>Genome sequencing and assembly of the regulated plant pathogen Lachnellula willkommii and related sister species for the development of diagnostic species identification markers.</title>
        <authorList>
            <person name="Giroux E."/>
            <person name="Bilodeau G."/>
        </authorList>
    </citation>
    <scope>NUCLEOTIDE SEQUENCE [LARGE SCALE GENOMIC DNA]</scope>
    <source>
        <strain evidence="10 11">CBS 185.66</strain>
    </source>
</reference>
<dbReference type="GO" id="GO:0016567">
    <property type="term" value="P:protein ubiquitination"/>
    <property type="evidence" value="ECO:0007669"/>
    <property type="project" value="InterPro"/>
</dbReference>
<evidence type="ECO:0000256" key="6">
    <source>
        <dbReference type="ARBA" id="ARBA00022771"/>
    </source>
</evidence>
<sequence>MAEQQLPEFLRGLHPATALAIARLQLPDVQNELAMLRAARDEDEGEADEERVVREESELLQQAITALYAAIPKSPCVGCDDTFEHSALATAPCDHKFCRDCLQGIFRRSQIDESLFPPKCCGSIPPEQVREFLTRELMATHEQKKVEFETVDRTYCSDLQCHRFIRPEYITRDLGTCATCNESTCTKCKTTAHEGDDCPRDETTEALLSHGTKQGWRRCFLCRSLVERMLGCNHITCRCGSEFCYQCGLVWHTCECPLWNNVRQLLLPRPRRRNEAGVVAPQPPPVAVIRQAAVALPLLELGAAVRNGDLQVLLRPDAPPTQPIIVNAIPPPAQAPLPPAALVVAPQHAPAPLQAVQPRLIAGPNDVVVPAEAEPVVDAPRNVVPNVPQLPQPQAVPIVWDVAQQPNIAYLLPEGDRCNHLGVEWVFAHGAGHCSFCHQFLPIYLLSCRSCGDRRCERCTQHVTPGEGQW</sequence>
<organism evidence="10 11">
    <name type="scientific">Lachnellula hyalina</name>
    <dbReference type="NCBI Taxonomy" id="1316788"/>
    <lineage>
        <taxon>Eukaryota</taxon>
        <taxon>Fungi</taxon>
        <taxon>Dikarya</taxon>
        <taxon>Ascomycota</taxon>
        <taxon>Pezizomycotina</taxon>
        <taxon>Leotiomycetes</taxon>
        <taxon>Helotiales</taxon>
        <taxon>Lachnaceae</taxon>
        <taxon>Lachnellula</taxon>
    </lineage>
</organism>
<accession>A0A8H8U485</accession>
<name>A0A8H8U485_9HELO</name>
<dbReference type="AlphaFoldDB" id="A0A8H8U485"/>
<dbReference type="OrthoDB" id="9977870at2759"/>
<evidence type="ECO:0000313" key="11">
    <source>
        <dbReference type="Proteomes" id="UP000431533"/>
    </source>
</evidence>
<evidence type="ECO:0000256" key="3">
    <source>
        <dbReference type="ARBA" id="ARBA00022679"/>
    </source>
</evidence>
<dbReference type="PROSITE" id="PS00518">
    <property type="entry name" value="ZF_RING_1"/>
    <property type="match status" value="1"/>
</dbReference>
<evidence type="ECO:0000313" key="10">
    <source>
        <dbReference type="EMBL" id="TVY29952.1"/>
    </source>
</evidence>
<keyword evidence="8" id="KW-0862">Zinc</keyword>
<keyword evidence="10" id="KW-0547">Nucleotide-binding</keyword>
<dbReference type="InterPro" id="IPR044066">
    <property type="entry name" value="TRIAD_supradom"/>
</dbReference>
<evidence type="ECO:0000256" key="1">
    <source>
        <dbReference type="ARBA" id="ARBA00001798"/>
    </source>
</evidence>
<keyword evidence="10" id="KW-0347">Helicase</keyword>
<proteinExistence type="predicted"/>
<dbReference type="InterPro" id="IPR017907">
    <property type="entry name" value="Znf_RING_CS"/>
</dbReference>
<evidence type="ECO:0000256" key="7">
    <source>
        <dbReference type="ARBA" id="ARBA00022786"/>
    </source>
</evidence>
<comment type="catalytic activity">
    <reaction evidence="1">
        <text>[E2 ubiquitin-conjugating enzyme]-S-ubiquitinyl-L-cysteine + [acceptor protein]-L-lysine = [E2 ubiquitin-conjugating enzyme]-L-cysteine + [acceptor protein]-N(6)-ubiquitinyl-L-lysine.</text>
        <dbReference type="EC" id="2.3.2.31"/>
    </reaction>
</comment>
<dbReference type="InterPro" id="IPR002867">
    <property type="entry name" value="IBR_dom"/>
</dbReference>
<dbReference type="CDD" id="cd22584">
    <property type="entry name" value="Rcat_RBR_unk"/>
    <property type="match status" value="1"/>
</dbReference>
<dbReference type="SUPFAM" id="SSF57850">
    <property type="entry name" value="RING/U-box"/>
    <property type="match status" value="2"/>
</dbReference>
<dbReference type="Gene3D" id="1.20.120.1750">
    <property type="match status" value="1"/>
</dbReference>
<dbReference type="RefSeq" id="XP_031008739.1">
    <property type="nucleotide sequence ID" value="XM_031146244.1"/>
</dbReference>
<dbReference type="EMBL" id="QGMH01000012">
    <property type="protein sequence ID" value="TVY29952.1"/>
    <property type="molecule type" value="Genomic_DNA"/>
</dbReference>
<dbReference type="InterPro" id="IPR031127">
    <property type="entry name" value="E3_UB_ligase_RBR"/>
</dbReference>
<keyword evidence="11" id="KW-1185">Reference proteome</keyword>
<dbReference type="Proteomes" id="UP000431533">
    <property type="component" value="Unassembled WGS sequence"/>
</dbReference>
<dbReference type="CDD" id="cd20335">
    <property type="entry name" value="BRcat_RBR"/>
    <property type="match status" value="1"/>
</dbReference>
<evidence type="ECO:0000259" key="9">
    <source>
        <dbReference type="PROSITE" id="PS51873"/>
    </source>
</evidence>
<keyword evidence="3" id="KW-0808">Transferase</keyword>
<dbReference type="Pfam" id="PF01485">
    <property type="entry name" value="IBR"/>
    <property type="match status" value="1"/>
</dbReference>
<keyword evidence="5" id="KW-0677">Repeat</keyword>
<dbReference type="GO" id="GO:0061630">
    <property type="term" value="F:ubiquitin protein ligase activity"/>
    <property type="evidence" value="ECO:0007669"/>
    <property type="project" value="UniProtKB-EC"/>
</dbReference>
<dbReference type="PROSITE" id="PS51873">
    <property type="entry name" value="TRIAD"/>
    <property type="match status" value="1"/>
</dbReference>
<keyword evidence="7" id="KW-0833">Ubl conjugation pathway</keyword>
<evidence type="ECO:0000256" key="8">
    <source>
        <dbReference type="ARBA" id="ARBA00022833"/>
    </source>
</evidence>
<gene>
    <name evidence="10" type="ORF">LHYA1_G001260</name>
</gene>
<dbReference type="PANTHER" id="PTHR11685">
    <property type="entry name" value="RBR FAMILY RING FINGER AND IBR DOMAIN-CONTAINING"/>
    <property type="match status" value="1"/>
</dbReference>
<keyword evidence="4" id="KW-0479">Metal-binding</keyword>
<feature type="domain" description="RING-type" evidence="9">
    <location>
        <begin position="72"/>
        <end position="262"/>
    </location>
</feature>
<dbReference type="Gene3D" id="3.30.40.10">
    <property type="entry name" value="Zinc/RING finger domain, C3HC4 (zinc finger)"/>
    <property type="match status" value="1"/>
</dbReference>
<evidence type="ECO:0000256" key="4">
    <source>
        <dbReference type="ARBA" id="ARBA00022723"/>
    </source>
</evidence>
<dbReference type="EC" id="2.3.2.31" evidence="2"/>
<keyword evidence="10" id="KW-0378">Hydrolase</keyword>
<evidence type="ECO:0000256" key="5">
    <source>
        <dbReference type="ARBA" id="ARBA00022737"/>
    </source>
</evidence>
<evidence type="ECO:0000256" key="2">
    <source>
        <dbReference type="ARBA" id="ARBA00012251"/>
    </source>
</evidence>
<dbReference type="GeneID" id="41981458"/>
<comment type="caution">
    <text evidence="10">The sequence shown here is derived from an EMBL/GenBank/DDBJ whole genome shotgun (WGS) entry which is preliminary data.</text>
</comment>
<keyword evidence="10" id="KW-0067">ATP-binding</keyword>
<dbReference type="InterPro" id="IPR013083">
    <property type="entry name" value="Znf_RING/FYVE/PHD"/>
</dbReference>
<keyword evidence="6" id="KW-0863">Zinc-finger</keyword>
<dbReference type="GO" id="GO:0004386">
    <property type="term" value="F:helicase activity"/>
    <property type="evidence" value="ECO:0007669"/>
    <property type="project" value="UniProtKB-KW"/>
</dbReference>
<dbReference type="GO" id="GO:0008270">
    <property type="term" value="F:zinc ion binding"/>
    <property type="evidence" value="ECO:0007669"/>
    <property type="project" value="UniProtKB-KW"/>
</dbReference>
<protein>
    <recommendedName>
        <fullName evidence="2">RBR-type E3 ubiquitin transferase</fullName>
        <ecNumber evidence="2">2.3.2.31</ecNumber>
    </recommendedName>
</protein>